<evidence type="ECO:0000256" key="3">
    <source>
        <dbReference type="ARBA" id="ARBA00023125"/>
    </source>
</evidence>
<dbReference type="PANTHER" id="PTHR30537">
    <property type="entry name" value="HTH-TYPE TRANSCRIPTIONAL REGULATOR"/>
    <property type="match status" value="1"/>
</dbReference>
<dbReference type="GO" id="GO:0003700">
    <property type="term" value="F:DNA-binding transcription factor activity"/>
    <property type="evidence" value="ECO:0007669"/>
    <property type="project" value="InterPro"/>
</dbReference>
<evidence type="ECO:0000259" key="5">
    <source>
        <dbReference type="PROSITE" id="PS50931"/>
    </source>
</evidence>
<dbReference type="SUPFAM" id="SSF46785">
    <property type="entry name" value="Winged helix' DNA-binding domain"/>
    <property type="match status" value="1"/>
</dbReference>
<dbReference type="Gene3D" id="1.10.10.10">
    <property type="entry name" value="Winged helix-like DNA-binding domain superfamily/Winged helix DNA-binding domain"/>
    <property type="match status" value="1"/>
</dbReference>
<evidence type="ECO:0000256" key="1">
    <source>
        <dbReference type="ARBA" id="ARBA00009437"/>
    </source>
</evidence>
<dbReference type="PANTHER" id="PTHR30537:SF26">
    <property type="entry name" value="GLYCINE CLEAVAGE SYSTEM TRANSCRIPTIONAL ACTIVATOR"/>
    <property type="match status" value="1"/>
</dbReference>
<sequence>MRYTHVMNKKETIDRLVQASPLLAAIGQELSFTKAAERLGVDQSAVSHRIRSLEQALGLTLFDRTTRQLRLTEVGEILCHAATDTLGRWGVALDKLARSHSTNTVHLSLPSSLAMKWLIPALPKAQAKDLDISVTVSEETVDFMVKEADAAIRFGPGPYPGLHCTHLSYCWLWPVASPAYLAGRATDALLLSEPNTTFLADQRGETDKTDFSWHYYCSKIAGVNGVISPDQQFDRADLMLQGAVVGMGVGLGRTLLVEDDIEAGYLSCVARSVRMRSSYWLVCSASFAETARFERLRDWLISEMQITREKIQGT</sequence>
<reference evidence="6 7" key="1">
    <citation type="submission" date="2018-11" db="EMBL/GenBank/DDBJ databases">
        <title>Genomic Encyclopedia of Type Strains, Phase IV (KMG-IV): sequencing the most valuable type-strain genomes for metagenomic binning, comparative biology and taxonomic classification.</title>
        <authorList>
            <person name="Goeker M."/>
        </authorList>
    </citation>
    <scope>NUCLEOTIDE SEQUENCE [LARGE SCALE GENOMIC DNA]</scope>
    <source>
        <strain evidence="6 7">DSM 100316</strain>
    </source>
</reference>
<evidence type="ECO:0000256" key="4">
    <source>
        <dbReference type="ARBA" id="ARBA00023163"/>
    </source>
</evidence>
<dbReference type="PRINTS" id="PR00039">
    <property type="entry name" value="HTHLYSR"/>
</dbReference>
<dbReference type="Gene3D" id="3.40.190.10">
    <property type="entry name" value="Periplasmic binding protein-like II"/>
    <property type="match status" value="2"/>
</dbReference>
<keyword evidence="4" id="KW-0804">Transcription</keyword>
<dbReference type="AlphaFoldDB" id="A0A3N2E1E9"/>
<dbReference type="InterPro" id="IPR005119">
    <property type="entry name" value="LysR_subst-bd"/>
</dbReference>
<dbReference type="InterPro" id="IPR058163">
    <property type="entry name" value="LysR-type_TF_proteobact-type"/>
</dbReference>
<gene>
    <name evidence="6" type="ORF">EDC56_0925</name>
</gene>
<dbReference type="Pfam" id="PF03466">
    <property type="entry name" value="LysR_substrate"/>
    <property type="match status" value="1"/>
</dbReference>
<protein>
    <submittedName>
        <fullName evidence="6">LysR family transcriptional regulator</fullName>
    </submittedName>
</protein>
<proteinExistence type="inferred from homology"/>
<comment type="similarity">
    <text evidence="1">Belongs to the LysR transcriptional regulatory family.</text>
</comment>
<comment type="caution">
    <text evidence="6">The sequence shown here is derived from an EMBL/GenBank/DDBJ whole genome shotgun (WGS) entry which is preliminary data.</text>
</comment>
<evidence type="ECO:0000313" key="7">
    <source>
        <dbReference type="Proteomes" id="UP000275394"/>
    </source>
</evidence>
<dbReference type="PROSITE" id="PS50931">
    <property type="entry name" value="HTH_LYSR"/>
    <property type="match status" value="1"/>
</dbReference>
<feature type="domain" description="HTH lysR-type" evidence="5">
    <location>
        <begin position="23"/>
        <end position="72"/>
    </location>
</feature>
<dbReference type="FunFam" id="1.10.10.10:FF:000001">
    <property type="entry name" value="LysR family transcriptional regulator"/>
    <property type="match status" value="1"/>
</dbReference>
<organism evidence="6 7">
    <name type="scientific">Sinobacterium caligoides</name>
    <dbReference type="NCBI Taxonomy" id="933926"/>
    <lineage>
        <taxon>Bacteria</taxon>
        <taxon>Pseudomonadati</taxon>
        <taxon>Pseudomonadota</taxon>
        <taxon>Gammaproteobacteria</taxon>
        <taxon>Cellvibrionales</taxon>
        <taxon>Spongiibacteraceae</taxon>
        <taxon>Sinobacterium</taxon>
    </lineage>
</organism>
<accession>A0A3N2E1E9</accession>
<dbReference type="GO" id="GO:0043565">
    <property type="term" value="F:sequence-specific DNA binding"/>
    <property type="evidence" value="ECO:0007669"/>
    <property type="project" value="TreeGrafter"/>
</dbReference>
<dbReference type="Pfam" id="PF00126">
    <property type="entry name" value="HTH_1"/>
    <property type="match status" value="1"/>
</dbReference>
<evidence type="ECO:0000313" key="6">
    <source>
        <dbReference type="EMBL" id="ROS05395.1"/>
    </source>
</evidence>
<dbReference type="InterPro" id="IPR000847">
    <property type="entry name" value="LysR_HTH_N"/>
</dbReference>
<dbReference type="GO" id="GO:0006351">
    <property type="term" value="P:DNA-templated transcription"/>
    <property type="evidence" value="ECO:0007669"/>
    <property type="project" value="TreeGrafter"/>
</dbReference>
<dbReference type="InterPro" id="IPR036388">
    <property type="entry name" value="WH-like_DNA-bd_sf"/>
</dbReference>
<dbReference type="Proteomes" id="UP000275394">
    <property type="component" value="Unassembled WGS sequence"/>
</dbReference>
<dbReference type="EMBL" id="RKHR01000003">
    <property type="protein sequence ID" value="ROS05395.1"/>
    <property type="molecule type" value="Genomic_DNA"/>
</dbReference>
<keyword evidence="2" id="KW-0805">Transcription regulation</keyword>
<dbReference type="SUPFAM" id="SSF53850">
    <property type="entry name" value="Periplasmic binding protein-like II"/>
    <property type="match status" value="1"/>
</dbReference>
<evidence type="ECO:0000256" key="2">
    <source>
        <dbReference type="ARBA" id="ARBA00023015"/>
    </source>
</evidence>
<name>A0A3N2E1E9_9GAMM</name>
<dbReference type="InterPro" id="IPR036390">
    <property type="entry name" value="WH_DNA-bd_sf"/>
</dbReference>
<keyword evidence="3" id="KW-0238">DNA-binding</keyword>
<keyword evidence="7" id="KW-1185">Reference proteome</keyword>